<evidence type="ECO:0000256" key="1">
    <source>
        <dbReference type="ARBA" id="ARBA00004123"/>
    </source>
</evidence>
<dbReference type="SMART" id="SM01401">
    <property type="entry name" value="Sds3"/>
    <property type="match status" value="1"/>
</dbReference>
<dbReference type="AlphaFoldDB" id="A0A9P6GL49"/>
<comment type="subcellular location">
    <subcellularLocation>
        <location evidence="1">Nucleus</location>
    </subcellularLocation>
</comment>
<keyword evidence="2" id="KW-0678">Repressor</keyword>
<feature type="region of interest" description="Disordered" evidence="6">
    <location>
        <begin position="696"/>
        <end position="754"/>
    </location>
</feature>
<dbReference type="Proteomes" id="UP000756921">
    <property type="component" value="Unassembled WGS sequence"/>
</dbReference>
<sequence length="754" mass="82839">MSAHPRARSSASKSAPEFSTNIAETQGMFPLVFFGRIHTMRSPSRGPFSSFQPQVPHPTTERDIDAAEMLSTMAAPGLGSSEPQAAGSSNAPYDNHGDDRSSSLSELGDASDDQDERTSRPSVILDIGDNDSEAETERLDNTPQKPAHAAPDASLASEHTYQKSPSKLVHSKTIDQNENAHFDSTDGSRLDKPNDGNAALHALSLAASSEAASFTEDVGRKRKRPNEEASTPEEHTEEPARKRSGTAKDFVQHQSRGDAVESVEQVDPEDEMETAEERISQLAQEEIELEEHQANIAAEAITELATVAKHTKPRKGGRRGKRKLEEIPNTQEALASIEGPEGEGDGDDEEDDSGTVDEEVVKKKHAIDQLGKIQKKFKIFREKLCDEQIAQCELELEMLKQPRCEHPEYLAMIKAVDDRRAEKIAYERQLLGYKQKNLEIITIAERHQLHSQYFQTVRDKREEILSLCNQKIFELQRGRRQLGVDEVEYMMRLPEKRSDQIRHQTAYNLEVSILSGVAKYVGFPAAPEIRSARAFEIDDDLRAMKIVTRPTAAPVVASAPTYARPSYGRTSTADEAAAEEQFIERTPWANPQHPAHQQSHQQSHYGVASGAPRVSSYHTPMSQRRMEVPNGSASTIEAHSNPPSGGLHNHHGRIGEPDSPVLQMKRHPGEHQLYAETPGSIPRNVAGMGGEPYGISSPAGPHMDAPPDNQPPRWGGMRPGASIPGRPDSGRVPLTQRSALGTISVGSGNGLFGR</sequence>
<keyword evidence="5" id="KW-0539">Nucleus</keyword>
<feature type="compositionally biased region" description="Low complexity" evidence="6">
    <location>
        <begin position="1"/>
        <end position="16"/>
    </location>
</feature>
<feature type="region of interest" description="Disordered" evidence="6">
    <location>
        <begin position="1"/>
        <end position="21"/>
    </location>
</feature>
<protein>
    <recommendedName>
        <fullName evidence="9">Sds3-like-domain-containing protein</fullName>
    </recommendedName>
</protein>
<feature type="region of interest" description="Disordered" evidence="6">
    <location>
        <begin position="310"/>
        <end position="358"/>
    </location>
</feature>
<evidence type="ECO:0000256" key="4">
    <source>
        <dbReference type="ARBA" id="ARBA00023163"/>
    </source>
</evidence>
<feature type="compositionally biased region" description="Basic and acidic residues" evidence="6">
    <location>
        <begin position="232"/>
        <end position="241"/>
    </location>
</feature>
<evidence type="ECO:0000313" key="7">
    <source>
        <dbReference type="EMBL" id="KAF9736144.1"/>
    </source>
</evidence>
<dbReference type="PANTHER" id="PTHR21964">
    <property type="entry name" value="BREAST CANCER METASTASIS-SUPPRESSOR 1"/>
    <property type="match status" value="1"/>
</dbReference>
<evidence type="ECO:0000256" key="5">
    <source>
        <dbReference type="ARBA" id="ARBA00023242"/>
    </source>
</evidence>
<comment type="caution">
    <text evidence="7">The sequence shown here is derived from an EMBL/GenBank/DDBJ whole genome shotgun (WGS) entry which is preliminary data.</text>
</comment>
<evidence type="ECO:0000313" key="8">
    <source>
        <dbReference type="Proteomes" id="UP000756921"/>
    </source>
</evidence>
<feature type="compositionally biased region" description="Polar residues" evidence="6">
    <location>
        <begin position="81"/>
        <end position="92"/>
    </location>
</feature>
<feature type="compositionally biased region" description="Basic and acidic residues" evidence="6">
    <location>
        <begin position="172"/>
        <end position="194"/>
    </location>
</feature>
<evidence type="ECO:0008006" key="9">
    <source>
        <dbReference type="Google" id="ProtNLM"/>
    </source>
</evidence>
<dbReference type="GO" id="GO:0010468">
    <property type="term" value="P:regulation of gene expression"/>
    <property type="evidence" value="ECO:0007669"/>
    <property type="project" value="UniProtKB-ARBA"/>
</dbReference>
<accession>A0A9P6GL49</accession>
<organism evidence="7 8">
    <name type="scientific">Paraphaeosphaeria minitans</name>
    <dbReference type="NCBI Taxonomy" id="565426"/>
    <lineage>
        <taxon>Eukaryota</taxon>
        <taxon>Fungi</taxon>
        <taxon>Dikarya</taxon>
        <taxon>Ascomycota</taxon>
        <taxon>Pezizomycotina</taxon>
        <taxon>Dothideomycetes</taxon>
        <taxon>Pleosporomycetidae</taxon>
        <taxon>Pleosporales</taxon>
        <taxon>Massarineae</taxon>
        <taxon>Didymosphaeriaceae</taxon>
        <taxon>Paraphaeosphaeria</taxon>
    </lineage>
</organism>
<feature type="compositionally biased region" description="Acidic residues" evidence="6">
    <location>
        <begin position="264"/>
        <end position="274"/>
    </location>
</feature>
<dbReference type="InterPro" id="IPR013907">
    <property type="entry name" value="Sds3"/>
</dbReference>
<evidence type="ECO:0000256" key="2">
    <source>
        <dbReference type="ARBA" id="ARBA00022491"/>
    </source>
</evidence>
<dbReference type="EMBL" id="WJXW01000005">
    <property type="protein sequence ID" value="KAF9736144.1"/>
    <property type="molecule type" value="Genomic_DNA"/>
</dbReference>
<feature type="region of interest" description="Disordered" evidence="6">
    <location>
        <begin position="590"/>
        <end position="617"/>
    </location>
</feature>
<keyword evidence="3" id="KW-0805">Transcription regulation</keyword>
<keyword evidence="4" id="KW-0804">Transcription</keyword>
<gene>
    <name evidence="7" type="ORF">PMIN01_06059</name>
</gene>
<feature type="compositionally biased region" description="Acidic residues" evidence="6">
    <location>
        <begin position="340"/>
        <end position="358"/>
    </location>
</feature>
<reference evidence="7" key="1">
    <citation type="journal article" date="2020" name="Mol. Plant Microbe Interact.">
        <title>Genome Sequence of the Biocontrol Agent Coniothyrium minitans strain Conio (IMI 134523).</title>
        <authorList>
            <person name="Patel D."/>
            <person name="Shittu T.A."/>
            <person name="Baroncelli R."/>
            <person name="Muthumeenakshi S."/>
            <person name="Osborne T.H."/>
            <person name="Janganan T.K."/>
            <person name="Sreenivasaprasad S."/>
        </authorList>
    </citation>
    <scope>NUCLEOTIDE SEQUENCE</scope>
    <source>
        <strain evidence="7">Conio</strain>
    </source>
</reference>
<evidence type="ECO:0000256" key="3">
    <source>
        <dbReference type="ARBA" id="ARBA00023015"/>
    </source>
</evidence>
<dbReference type="GO" id="GO:0005654">
    <property type="term" value="C:nucleoplasm"/>
    <property type="evidence" value="ECO:0007669"/>
    <property type="project" value="UniProtKB-ARBA"/>
</dbReference>
<feature type="region of interest" description="Disordered" evidence="6">
    <location>
        <begin position="44"/>
        <end position="278"/>
    </location>
</feature>
<feature type="compositionally biased region" description="Polar residues" evidence="6">
    <location>
        <begin position="735"/>
        <end position="746"/>
    </location>
</feature>
<evidence type="ECO:0000256" key="6">
    <source>
        <dbReference type="SAM" id="MobiDB-lite"/>
    </source>
</evidence>
<feature type="compositionally biased region" description="Low complexity" evidence="6">
    <location>
        <begin position="198"/>
        <end position="213"/>
    </location>
</feature>
<proteinExistence type="predicted"/>
<keyword evidence="8" id="KW-1185">Reference proteome</keyword>
<dbReference type="OrthoDB" id="20886at2759"/>
<feature type="compositionally biased region" description="Basic residues" evidence="6">
    <location>
        <begin position="310"/>
        <end position="322"/>
    </location>
</feature>
<dbReference type="Pfam" id="PF08598">
    <property type="entry name" value="Sds3"/>
    <property type="match status" value="1"/>
</dbReference>
<name>A0A9P6GL49_9PLEO</name>
<feature type="compositionally biased region" description="Low complexity" evidence="6">
    <location>
        <begin position="591"/>
        <end position="604"/>
    </location>
</feature>